<dbReference type="PROSITE" id="PS50937">
    <property type="entry name" value="HTH_MERR_2"/>
    <property type="match status" value="1"/>
</dbReference>
<dbReference type="Gene3D" id="1.10.1660.10">
    <property type="match status" value="1"/>
</dbReference>
<dbReference type="RefSeq" id="WP_163677129.1">
    <property type="nucleotide sequence ID" value="NZ_JAAIYP010000034.1"/>
</dbReference>
<dbReference type="InterPro" id="IPR000551">
    <property type="entry name" value="MerR-type_HTH_dom"/>
</dbReference>
<protein>
    <submittedName>
        <fullName evidence="4">MerR family transcriptional regulator</fullName>
    </submittedName>
</protein>
<accession>A0A7C9UTX8</accession>
<feature type="region of interest" description="Disordered" evidence="2">
    <location>
        <begin position="107"/>
        <end position="146"/>
    </location>
</feature>
<evidence type="ECO:0000256" key="2">
    <source>
        <dbReference type="SAM" id="MobiDB-lite"/>
    </source>
</evidence>
<gene>
    <name evidence="4" type="ORF">G4223_07265</name>
</gene>
<dbReference type="GO" id="GO:0003677">
    <property type="term" value="F:DNA binding"/>
    <property type="evidence" value="ECO:0007669"/>
    <property type="project" value="UniProtKB-KW"/>
</dbReference>
<comment type="caution">
    <text evidence="4">The sequence shown here is derived from an EMBL/GenBank/DDBJ whole genome shotgun (WGS) entry which is preliminary data.</text>
</comment>
<name>A0A7C9UTX8_9PROT</name>
<dbReference type="GO" id="GO:0003700">
    <property type="term" value="F:DNA-binding transcription factor activity"/>
    <property type="evidence" value="ECO:0007669"/>
    <property type="project" value="InterPro"/>
</dbReference>
<keyword evidence="1" id="KW-0238">DNA-binding</keyword>
<evidence type="ECO:0000313" key="4">
    <source>
        <dbReference type="EMBL" id="NFV79906.1"/>
    </source>
</evidence>
<evidence type="ECO:0000259" key="3">
    <source>
        <dbReference type="PROSITE" id="PS50937"/>
    </source>
</evidence>
<dbReference type="PANTHER" id="PTHR30204:SF15">
    <property type="entry name" value="BLL5018 PROTEIN"/>
    <property type="match status" value="1"/>
</dbReference>
<dbReference type="Proteomes" id="UP000480684">
    <property type="component" value="Unassembled WGS sequence"/>
</dbReference>
<keyword evidence="5" id="KW-1185">Reference proteome</keyword>
<dbReference type="SUPFAM" id="SSF46955">
    <property type="entry name" value="Putative DNA-binding domain"/>
    <property type="match status" value="1"/>
</dbReference>
<dbReference type="CDD" id="cd04765">
    <property type="entry name" value="HTH_MlrA-like_sg2"/>
    <property type="match status" value="1"/>
</dbReference>
<dbReference type="SMART" id="SM00422">
    <property type="entry name" value="HTH_MERR"/>
    <property type="match status" value="1"/>
</dbReference>
<dbReference type="InterPro" id="IPR047057">
    <property type="entry name" value="MerR_fam"/>
</dbReference>
<reference evidence="4 5" key="1">
    <citation type="submission" date="2020-02" db="EMBL/GenBank/DDBJ databases">
        <authorList>
            <person name="Dziuba M."/>
            <person name="Kuznetsov B."/>
            <person name="Mardanov A."/>
            <person name="Ravin N."/>
            <person name="Grouzdev D."/>
        </authorList>
    </citation>
    <scope>NUCLEOTIDE SEQUENCE [LARGE SCALE GENOMIC DNA]</scope>
    <source>
        <strain evidence="4 5">SpK</strain>
    </source>
</reference>
<dbReference type="Pfam" id="PF13411">
    <property type="entry name" value="MerR_1"/>
    <property type="match status" value="1"/>
</dbReference>
<sequence length="186" mass="20622">MTADGELPLVRRSGKSESAFRTISEVADELDVPQHVLRFWESKFPQVKPLKRGGGRRYYRPEDVVLLRRIRDLLYSEGYTIKGVQKLLREGGVRDAVAAAVRTAEVELPLGNDSEDDAEPEPMPEPENAAGDDSGMDDGEVAPVTVEVEDAVVQSAHTPEISPETRRELQALLGELEHLRGLLQPR</sequence>
<organism evidence="4 5">
    <name type="scientific">Magnetospirillum aberrantis SpK</name>
    <dbReference type="NCBI Taxonomy" id="908842"/>
    <lineage>
        <taxon>Bacteria</taxon>
        <taxon>Pseudomonadati</taxon>
        <taxon>Pseudomonadota</taxon>
        <taxon>Alphaproteobacteria</taxon>
        <taxon>Rhodospirillales</taxon>
        <taxon>Rhodospirillaceae</taxon>
        <taxon>Magnetospirillum</taxon>
    </lineage>
</organism>
<evidence type="ECO:0000313" key="5">
    <source>
        <dbReference type="Proteomes" id="UP000480684"/>
    </source>
</evidence>
<dbReference type="PANTHER" id="PTHR30204">
    <property type="entry name" value="REDOX-CYCLING DRUG-SENSING TRANSCRIPTIONAL ACTIVATOR SOXR"/>
    <property type="match status" value="1"/>
</dbReference>
<proteinExistence type="predicted"/>
<dbReference type="AlphaFoldDB" id="A0A7C9UTX8"/>
<feature type="compositionally biased region" description="Acidic residues" evidence="2">
    <location>
        <begin position="113"/>
        <end position="124"/>
    </location>
</feature>
<evidence type="ECO:0000256" key="1">
    <source>
        <dbReference type="ARBA" id="ARBA00023125"/>
    </source>
</evidence>
<feature type="domain" description="HTH merR-type" evidence="3">
    <location>
        <begin position="22"/>
        <end position="90"/>
    </location>
</feature>
<dbReference type="EMBL" id="JAAIYP010000034">
    <property type="protein sequence ID" value="NFV79906.1"/>
    <property type="molecule type" value="Genomic_DNA"/>
</dbReference>
<dbReference type="InterPro" id="IPR009061">
    <property type="entry name" value="DNA-bd_dom_put_sf"/>
</dbReference>